<dbReference type="RefSeq" id="XP_046055885.1">
    <property type="nucleotide sequence ID" value="XM_046200570.1"/>
</dbReference>
<dbReference type="Proteomes" id="UP000720189">
    <property type="component" value="Unassembled WGS sequence"/>
</dbReference>
<dbReference type="Gene3D" id="3.30.420.40">
    <property type="match status" value="1"/>
</dbReference>
<protein>
    <recommendedName>
        <fullName evidence="3">Hsp70 protein</fullName>
    </recommendedName>
</protein>
<evidence type="ECO:0000313" key="2">
    <source>
        <dbReference type="Proteomes" id="UP000720189"/>
    </source>
</evidence>
<gene>
    <name evidence="1" type="ORF">BKA55DRAFT_699296</name>
</gene>
<dbReference type="InterPro" id="IPR043129">
    <property type="entry name" value="ATPase_NBD"/>
</dbReference>
<reference evidence="1" key="1">
    <citation type="journal article" date="2021" name="Nat. Commun.">
        <title>Genetic determinants of endophytism in the Arabidopsis root mycobiome.</title>
        <authorList>
            <person name="Mesny F."/>
            <person name="Miyauchi S."/>
            <person name="Thiergart T."/>
            <person name="Pickel B."/>
            <person name="Atanasova L."/>
            <person name="Karlsson M."/>
            <person name="Huettel B."/>
            <person name="Barry K.W."/>
            <person name="Haridas S."/>
            <person name="Chen C."/>
            <person name="Bauer D."/>
            <person name="Andreopoulos W."/>
            <person name="Pangilinan J."/>
            <person name="LaButti K."/>
            <person name="Riley R."/>
            <person name="Lipzen A."/>
            <person name="Clum A."/>
            <person name="Drula E."/>
            <person name="Henrissat B."/>
            <person name="Kohler A."/>
            <person name="Grigoriev I.V."/>
            <person name="Martin F.M."/>
            <person name="Hacquard S."/>
        </authorList>
    </citation>
    <scope>NUCLEOTIDE SEQUENCE</scope>
    <source>
        <strain evidence="1">MPI-CAGE-AT-0023</strain>
    </source>
</reference>
<keyword evidence="2" id="KW-1185">Reference proteome</keyword>
<dbReference type="PANTHER" id="PTHR14187">
    <property type="entry name" value="ALPHA KINASE/ELONGATION FACTOR 2 KINASE"/>
    <property type="match status" value="1"/>
</dbReference>
<accession>A0A9P9KV47</accession>
<organism evidence="1 2">
    <name type="scientific">Fusarium redolens</name>
    <dbReference type="NCBI Taxonomy" id="48865"/>
    <lineage>
        <taxon>Eukaryota</taxon>
        <taxon>Fungi</taxon>
        <taxon>Dikarya</taxon>
        <taxon>Ascomycota</taxon>
        <taxon>Pezizomycotina</taxon>
        <taxon>Sordariomycetes</taxon>
        <taxon>Hypocreomycetidae</taxon>
        <taxon>Hypocreales</taxon>
        <taxon>Nectriaceae</taxon>
        <taxon>Fusarium</taxon>
        <taxon>Fusarium redolens species complex</taxon>
    </lineage>
</organism>
<dbReference type="SUPFAM" id="SSF53067">
    <property type="entry name" value="Actin-like ATPase domain"/>
    <property type="match status" value="2"/>
</dbReference>
<dbReference type="PANTHER" id="PTHR14187:SF5">
    <property type="entry name" value="HEAT SHOCK 70 KDA PROTEIN 12A"/>
    <property type="match status" value="1"/>
</dbReference>
<proteinExistence type="predicted"/>
<sequence length="536" mass="60118">MAFRFAQLHNSSSRRTYTIEDASVGLGAAGLDTQDRVIIALDFGTTYSGVAYCFCNATSKPDVRPVVDWVGLEGRTQPKVPTAILYDPQDSTKFKWGGQLTWRDDHVQGVKLLLDPKQPKPSYLPSSSAKREKRRLPKNVVDVAADFMKAMYSHALEKIGVPAVWSDKAKERTIQAAKKAGVYPVTLVKEPEAAALYTFMTLERALSSGDCFVVCDAGGGTVDLISYEVVSTEPTLDLAELVPGKAVRDLIGDEEWFRLKSLDAWALAERQFDQEIKTSFTGDLDDDFIVNFPGARLEDNVDEGLERDSWFMSGIKEEKPDNSINGIFLVGGFGSSQYLKSRIENENPDIQVIQPDDAWAAIVKGAALSRLSYTNVISTKATRHYGVSAWSLYEPAIDKGRPTSTSPVTGRLRTERMTWYIVIGETLRRDRNERYAFHRHIPKSYSEKDLRFRDELWMSETQLQPQHPTGDVKLNCILKSDLSEVDKSRFKEVIGIDGREWLKVTYDLVISTREAAMKFWLEFDGKEAGSILATYA</sequence>
<dbReference type="AlphaFoldDB" id="A0A9P9KV47"/>
<evidence type="ECO:0000313" key="1">
    <source>
        <dbReference type="EMBL" id="KAH7269117.1"/>
    </source>
</evidence>
<evidence type="ECO:0008006" key="3">
    <source>
        <dbReference type="Google" id="ProtNLM"/>
    </source>
</evidence>
<dbReference type="EMBL" id="JAGMUX010000001">
    <property type="protein sequence ID" value="KAH7269117.1"/>
    <property type="molecule type" value="Genomic_DNA"/>
</dbReference>
<dbReference type="GeneID" id="70230524"/>
<dbReference type="CDD" id="cd10170">
    <property type="entry name" value="ASKHA_NBD_HSP70"/>
    <property type="match status" value="1"/>
</dbReference>
<name>A0A9P9KV47_FUSRE</name>
<comment type="caution">
    <text evidence="1">The sequence shown here is derived from an EMBL/GenBank/DDBJ whole genome shotgun (WGS) entry which is preliminary data.</text>
</comment>
<dbReference type="OrthoDB" id="5332281at2759"/>